<accession>A0A2G9RA17</accession>
<evidence type="ECO:0000313" key="2">
    <source>
        <dbReference type="Proteomes" id="UP000228934"/>
    </source>
</evidence>
<evidence type="ECO:0000313" key="1">
    <source>
        <dbReference type="EMBL" id="PIO24728.1"/>
    </source>
</evidence>
<sequence>MLTSETRALSAFKHAPPSKHKPFIGTWDLGFQGAGHSGPYATLQRYVSQASINNLLGSSSQIYDWPTESRDSI</sequence>
<keyword evidence="2" id="KW-1185">Reference proteome</keyword>
<protein>
    <submittedName>
        <fullName evidence="1">Uncharacterized protein</fullName>
    </submittedName>
</protein>
<proteinExistence type="predicted"/>
<dbReference type="AlphaFoldDB" id="A0A2G9RA17"/>
<dbReference type="OrthoDB" id="6159439at2759"/>
<reference evidence="2" key="1">
    <citation type="journal article" date="2017" name="Nat. Commun.">
        <title>The North American bullfrog draft genome provides insight into hormonal regulation of long noncoding RNA.</title>
        <authorList>
            <person name="Hammond S.A."/>
            <person name="Warren R.L."/>
            <person name="Vandervalk B.P."/>
            <person name="Kucuk E."/>
            <person name="Khan H."/>
            <person name="Gibb E.A."/>
            <person name="Pandoh P."/>
            <person name="Kirk H."/>
            <person name="Zhao Y."/>
            <person name="Jones M."/>
            <person name="Mungall A.J."/>
            <person name="Coope R."/>
            <person name="Pleasance S."/>
            <person name="Moore R.A."/>
            <person name="Holt R.A."/>
            <person name="Round J.M."/>
            <person name="Ohora S."/>
            <person name="Walle B.V."/>
            <person name="Veldhoen N."/>
            <person name="Helbing C.C."/>
            <person name="Birol I."/>
        </authorList>
    </citation>
    <scope>NUCLEOTIDE SEQUENCE [LARGE SCALE GENOMIC DNA]</scope>
</reference>
<dbReference type="Proteomes" id="UP000228934">
    <property type="component" value="Unassembled WGS sequence"/>
</dbReference>
<dbReference type="EMBL" id="KV955794">
    <property type="protein sequence ID" value="PIO24728.1"/>
    <property type="molecule type" value="Genomic_DNA"/>
</dbReference>
<name>A0A2G9RA17_AQUCT</name>
<gene>
    <name evidence="1" type="ORF">AB205_0212270</name>
</gene>
<organism evidence="1 2">
    <name type="scientific">Aquarana catesbeiana</name>
    <name type="common">American bullfrog</name>
    <name type="synonym">Rana catesbeiana</name>
    <dbReference type="NCBI Taxonomy" id="8400"/>
    <lineage>
        <taxon>Eukaryota</taxon>
        <taxon>Metazoa</taxon>
        <taxon>Chordata</taxon>
        <taxon>Craniata</taxon>
        <taxon>Vertebrata</taxon>
        <taxon>Euteleostomi</taxon>
        <taxon>Amphibia</taxon>
        <taxon>Batrachia</taxon>
        <taxon>Anura</taxon>
        <taxon>Neobatrachia</taxon>
        <taxon>Ranoidea</taxon>
        <taxon>Ranidae</taxon>
        <taxon>Aquarana</taxon>
    </lineage>
</organism>